<comment type="caution">
    <text evidence="1">The sequence shown here is derived from an EMBL/GenBank/DDBJ whole genome shotgun (WGS) entry which is preliminary data.</text>
</comment>
<evidence type="ECO:0000313" key="1">
    <source>
        <dbReference type="EMBL" id="KAF4147126.1"/>
    </source>
</evidence>
<sequence>MYQLECQTVARATTVWRTSGERTSGSRLTDLKKQFKNAARELAQPSGFQLFVKSFSSKANDSGNAKYVCKKLNGQQFFDKNTSYDEIECPFAINVNGADGSWKVTRINLLTTTSCVWESQNNL</sequence>
<protein>
    <submittedName>
        <fullName evidence="1">Uncharacterized protein</fullName>
    </submittedName>
</protein>
<dbReference type="EMBL" id="JAACNO010000517">
    <property type="protein sequence ID" value="KAF4147126.1"/>
    <property type="molecule type" value="Genomic_DNA"/>
</dbReference>
<dbReference type="Proteomes" id="UP000704712">
    <property type="component" value="Unassembled WGS sequence"/>
</dbReference>
<organism evidence="1 2">
    <name type="scientific">Phytophthora infestans</name>
    <name type="common">Potato late blight agent</name>
    <name type="synonym">Botrytis infestans</name>
    <dbReference type="NCBI Taxonomy" id="4787"/>
    <lineage>
        <taxon>Eukaryota</taxon>
        <taxon>Sar</taxon>
        <taxon>Stramenopiles</taxon>
        <taxon>Oomycota</taxon>
        <taxon>Peronosporomycetes</taxon>
        <taxon>Peronosporales</taxon>
        <taxon>Peronosporaceae</taxon>
        <taxon>Phytophthora</taxon>
    </lineage>
</organism>
<evidence type="ECO:0000313" key="2">
    <source>
        <dbReference type="Proteomes" id="UP000704712"/>
    </source>
</evidence>
<proteinExistence type="predicted"/>
<dbReference type="AlphaFoldDB" id="A0A8S9V101"/>
<accession>A0A8S9V101</accession>
<gene>
    <name evidence="1" type="ORF">GN958_ATG03755</name>
</gene>
<name>A0A8S9V101_PHYIN</name>
<reference evidence="1" key="1">
    <citation type="submission" date="2020-03" db="EMBL/GenBank/DDBJ databases">
        <title>Hybrid Assembly of Korean Phytophthora infestans isolates.</title>
        <authorList>
            <person name="Prokchorchik M."/>
            <person name="Lee Y."/>
            <person name="Seo J."/>
            <person name="Cho J.-H."/>
            <person name="Park Y.-E."/>
            <person name="Jang D.-C."/>
            <person name="Im J.-S."/>
            <person name="Choi J.-G."/>
            <person name="Park H.-J."/>
            <person name="Lee G.-B."/>
            <person name="Lee Y.-G."/>
            <person name="Hong S.-Y."/>
            <person name="Cho K."/>
            <person name="Sohn K.H."/>
        </authorList>
    </citation>
    <scope>NUCLEOTIDE SEQUENCE</scope>
    <source>
        <strain evidence="1">KR_2_A2</strain>
    </source>
</reference>